<accession>A0A4R1YU31</accession>
<organism evidence="1 2">
    <name type="scientific">Rhodovulum steppense</name>
    <dbReference type="NCBI Taxonomy" id="540251"/>
    <lineage>
        <taxon>Bacteria</taxon>
        <taxon>Pseudomonadati</taxon>
        <taxon>Pseudomonadota</taxon>
        <taxon>Alphaproteobacteria</taxon>
        <taxon>Rhodobacterales</taxon>
        <taxon>Paracoccaceae</taxon>
        <taxon>Rhodovulum</taxon>
    </lineage>
</organism>
<gene>
    <name evidence="1" type="ORF">EV216_11173</name>
</gene>
<dbReference type="OrthoDB" id="7775184at2"/>
<dbReference type="EMBL" id="SLVM01000011">
    <property type="protein sequence ID" value="TCM84591.1"/>
    <property type="molecule type" value="Genomic_DNA"/>
</dbReference>
<dbReference type="AlphaFoldDB" id="A0A4R1YU31"/>
<keyword evidence="2" id="KW-1185">Reference proteome</keyword>
<reference evidence="1 2" key="1">
    <citation type="submission" date="2019-03" db="EMBL/GenBank/DDBJ databases">
        <title>Genomic Encyclopedia of Type Strains, Phase IV (KMG-IV): sequencing the most valuable type-strain genomes for metagenomic binning, comparative biology and taxonomic classification.</title>
        <authorList>
            <person name="Goeker M."/>
        </authorList>
    </citation>
    <scope>NUCLEOTIDE SEQUENCE [LARGE SCALE GENOMIC DNA]</scope>
    <source>
        <strain evidence="1 2">DSM 21153</strain>
    </source>
</reference>
<name>A0A4R1YU31_9RHOB</name>
<dbReference type="Proteomes" id="UP000295277">
    <property type="component" value="Unassembled WGS sequence"/>
</dbReference>
<protein>
    <submittedName>
        <fullName evidence="1">Uncharacterized protein</fullName>
    </submittedName>
</protein>
<comment type="caution">
    <text evidence="1">The sequence shown here is derived from an EMBL/GenBank/DDBJ whole genome shotgun (WGS) entry which is preliminary data.</text>
</comment>
<sequence length="103" mass="11517">MTRRNHRNGGGKALHVSDLEALARRHLPEIAAHPPGHPSRRTPRENLWRTIKARPEIIQVLDALAERHEQATGQKITNSEIIAAALKLSLPVLASRMFPRADD</sequence>
<proteinExistence type="predicted"/>
<evidence type="ECO:0000313" key="2">
    <source>
        <dbReference type="Proteomes" id="UP000295277"/>
    </source>
</evidence>
<evidence type="ECO:0000313" key="1">
    <source>
        <dbReference type="EMBL" id="TCM84591.1"/>
    </source>
</evidence>
<dbReference type="RefSeq" id="WP_132694817.1">
    <property type="nucleotide sequence ID" value="NZ_SLVM01000011.1"/>
</dbReference>